<feature type="compositionally biased region" description="Polar residues" evidence="1">
    <location>
        <begin position="1"/>
        <end position="10"/>
    </location>
</feature>
<gene>
    <name evidence="3" type="ORF">FNX44_019985</name>
</gene>
<feature type="region of interest" description="Disordered" evidence="1">
    <location>
        <begin position="1"/>
        <end position="22"/>
    </location>
</feature>
<feature type="compositionally biased region" description="Gly residues" evidence="1">
    <location>
        <begin position="12"/>
        <end position="22"/>
    </location>
</feature>
<accession>A0A5P0YZM8</accession>
<feature type="non-terminal residue" evidence="3">
    <location>
        <position position="119"/>
    </location>
</feature>
<keyword evidence="4" id="KW-1185">Reference proteome</keyword>
<dbReference type="AlphaFoldDB" id="A0A5P0YZM8"/>
<sequence length="119" mass="11695">MPAHHSVTTNGSPGGGGTGDGRAGGIPDGLLLTGLGVLISSTVLVWSAAGLSALLATGSWPEGVSIGRSALAVRALIGQTHCHQHAVLGDAAERRLRERAGLDGDLAAGCCGLAGNFGF</sequence>
<keyword evidence="2" id="KW-1133">Transmembrane helix</keyword>
<name>A0A5P0YZM8_9ACTN</name>
<keyword evidence="2" id="KW-0812">Transmembrane</keyword>
<proteinExistence type="predicted"/>
<evidence type="ECO:0000313" key="4">
    <source>
        <dbReference type="Proteomes" id="UP000320857"/>
    </source>
</evidence>
<dbReference type="EMBL" id="VJYK02000240">
    <property type="protein sequence ID" value="MQS04109.1"/>
    <property type="molecule type" value="Genomic_DNA"/>
</dbReference>
<feature type="transmembrane region" description="Helical" evidence="2">
    <location>
        <begin position="30"/>
        <end position="56"/>
    </location>
</feature>
<keyword evidence="2" id="KW-0472">Membrane</keyword>
<evidence type="ECO:0000256" key="2">
    <source>
        <dbReference type="SAM" id="Phobius"/>
    </source>
</evidence>
<evidence type="ECO:0000313" key="3">
    <source>
        <dbReference type="EMBL" id="MQS04109.1"/>
    </source>
</evidence>
<reference evidence="3 4" key="1">
    <citation type="submission" date="2019-10" db="EMBL/GenBank/DDBJ databases">
        <title>Streptomyces sp. nov., a novel actinobacterium isolated from alkaline environment.</title>
        <authorList>
            <person name="Golinska P."/>
        </authorList>
    </citation>
    <scope>NUCLEOTIDE SEQUENCE [LARGE SCALE GENOMIC DNA]</scope>
    <source>
        <strain evidence="3 4">OF1</strain>
    </source>
</reference>
<organism evidence="3 4">
    <name type="scientific">Streptomyces alkaliterrae</name>
    <dbReference type="NCBI Taxonomy" id="2213162"/>
    <lineage>
        <taxon>Bacteria</taxon>
        <taxon>Bacillati</taxon>
        <taxon>Actinomycetota</taxon>
        <taxon>Actinomycetes</taxon>
        <taxon>Kitasatosporales</taxon>
        <taxon>Streptomycetaceae</taxon>
        <taxon>Streptomyces</taxon>
    </lineage>
</organism>
<evidence type="ECO:0000256" key="1">
    <source>
        <dbReference type="SAM" id="MobiDB-lite"/>
    </source>
</evidence>
<dbReference type="Proteomes" id="UP000320857">
    <property type="component" value="Unassembled WGS sequence"/>
</dbReference>
<protein>
    <submittedName>
        <fullName evidence="3">FAD-binding oxidoreductase</fullName>
    </submittedName>
</protein>
<comment type="caution">
    <text evidence="3">The sequence shown here is derived from an EMBL/GenBank/DDBJ whole genome shotgun (WGS) entry which is preliminary data.</text>
</comment>